<accession>A0A926JTA4</accession>
<reference evidence="8 9" key="1">
    <citation type="submission" date="2020-09" db="EMBL/GenBank/DDBJ databases">
        <title>Sinomicrobium weinanense sp. nov., a halophilic bacteria isolated from saline-alkali soil.</title>
        <authorList>
            <person name="Wu P."/>
            <person name="Ren H."/>
            <person name="Mei Y."/>
            <person name="Liang Y."/>
            <person name="Chen Z."/>
        </authorList>
    </citation>
    <scope>NUCLEOTIDE SEQUENCE [LARGE SCALE GENOMIC DNA]</scope>
    <source>
        <strain evidence="8 9">FJxs</strain>
    </source>
</reference>
<sequence length="342" mass="39204">MKKQLILLFLLACGSLFAQERTFTNPLLPSGADPYSTYHNGYYYYTHTLGNKLTLWKTKNLADLKNAESKLIWTPPEGTLYSKDIWAPEFHIIDGKWYVYFAADDGDNNNHRMYVLENTSEDPFRGTWDFKGRVAAWPDRWAIDGNVFKYNDELYMIWSGWEGNTNGQQNIYIAKMKNPWTMDGKRVLIAEPTYTWEKQGDLDDEINPPHVNVNEGPQYLEHDGKIFIVFSANGCWTDYYALGLLSLEGRDILNPASWKKHPEPIFTKSEKHSVYAPGHNSFFKSPDGTEDWILYHANSNPGDGCVGKRSPRMQKIEWNKDGTPNLGIPVSEGTVLKIPSEN</sequence>
<evidence type="ECO:0000256" key="1">
    <source>
        <dbReference type="ARBA" id="ARBA00009865"/>
    </source>
</evidence>
<evidence type="ECO:0000256" key="3">
    <source>
        <dbReference type="ARBA" id="ARBA00022801"/>
    </source>
</evidence>
<keyword evidence="4 6" id="KW-0326">Glycosidase</keyword>
<dbReference type="GO" id="GO:0005975">
    <property type="term" value="P:carbohydrate metabolic process"/>
    <property type="evidence" value="ECO:0007669"/>
    <property type="project" value="InterPro"/>
</dbReference>
<dbReference type="SUPFAM" id="SSF75005">
    <property type="entry name" value="Arabinanase/levansucrase/invertase"/>
    <property type="match status" value="1"/>
</dbReference>
<proteinExistence type="inferred from homology"/>
<keyword evidence="9" id="KW-1185">Reference proteome</keyword>
<evidence type="ECO:0000313" key="8">
    <source>
        <dbReference type="EMBL" id="MBC9797130.1"/>
    </source>
</evidence>
<gene>
    <name evidence="8" type="ORF">IBL28_14220</name>
</gene>
<keyword evidence="3 6" id="KW-0378">Hydrolase</keyword>
<dbReference type="PANTHER" id="PTHR43817:SF1">
    <property type="entry name" value="HYDROLASE, FAMILY 43, PUTATIVE (AFU_ORTHOLOGUE AFUA_3G01660)-RELATED"/>
    <property type="match status" value="1"/>
</dbReference>
<dbReference type="InterPro" id="IPR023296">
    <property type="entry name" value="Glyco_hydro_beta-prop_sf"/>
</dbReference>
<comment type="caution">
    <text evidence="8">The sequence shown here is derived from an EMBL/GenBank/DDBJ whole genome shotgun (WGS) entry which is preliminary data.</text>
</comment>
<evidence type="ECO:0000256" key="7">
    <source>
        <dbReference type="SAM" id="SignalP"/>
    </source>
</evidence>
<comment type="similarity">
    <text evidence="1 6">Belongs to the glycosyl hydrolase 43 family.</text>
</comment>
<dbReference type="InterPro" id="IPR016828">
    <property type="entry name" value="Alpha-L-arabinofuranosidase"/>
</dbReference>
<dbReference type="Pfam" id="PF04616">
    <property type="entry name" value="Glyco_hydro_43"/>
    <property type="match status" value="1"/>
</dbReference>
<dbReference type="PANTHER" id="PTHR43817">
    <property type="entry name" value="GLYCOSYL HYDROLASE"/>
    <property type="match status" value="1"/>
</dbReference>
<feature type="site" description="Important for catalytic activity, responsible for pKa modulation of the active site Glu and correct orientation of both the proton donor and substrate" evidence="5">
    <location>
        <position position="144"/>
    </location>
</feature>
<keyword evidence="2 7" id="KW-0732">Signal</keyword>
<dbReference type="InterPro" id="IPR006710">
    <property type="entry name" value="Glyco_hydro_43"/>
</dbReference>
<dbReference type="RefSeq" id="WP_187966268.1">
    <property type="nucleotide sequence ID" value="NZ_JACVDC010000047.1"/>
</dbReference>
<dbReference type="AlphaFoldDB" id="A0A926JTA4"/>
<dbReference type="PIRSF" id="PIRSF025414">
    <property type="entry name" value="Alpha-L-arabinofuranosidase"/>
    <property type="match status" value="1"/>
</dbReference>
<evidence type="ECO:0000256" key="4">
    <source>
        <dbReference type="ARBA" id="ARBA00023295"/>
    </source>
</evidence>
<evidence type="ECO:0000313" key="9">
    <source>
        <dbReference type="Proteomes" id="UP000653730"/>
    </source>
</evidence>
<evidence type="ECO:0000256" key="2">
    <source>
        <dbReference type="ARBA" id="ARBA00022729"/>
    </source>
</evidence>
<dbReference type="Proteomes" id="UP000653730">
    <property type="component" value="Unassembled WGS sequence"/>
</dbReference>
<evidence type="ECO:0000256" key="5">
    <source>
        <dbReference type="PIRSR" id="PIRSR606710-2"/>
    </source>
</evidence>
<name>A0A926JTA4_9FLAO</name>
<organism evidence="8 9">
    <name type="scientific">Sinomicrobium weinanense</name>
    <dbReference type="NCBI Taxonomy" id="2842200"/>
    <lineage>
        <taxon>Bacteria</taxon>
        <taxon>Pseudomonadati</taxon>
        <taxon>Bacteroidota</taxon>
        <taxon>Flavobacteriia</taxon>
        <taxon>Flavobacteriales</taxon>
        <taxon>Flavobacteriaceae</taxon>
        <taxon>Sinomicrobium</taxon>
    </lineage>
</organism>
<protein>
    <submittedName>
        <fullName evidence="8">Glycoside hydrolase family 43 protein</fullName>
    </submittedName>
</protein>
<dbReference type="GO" id="GO:0004553">
    <property type="term" value="F:hydrolase activity, hydrolyzing O-glycosyl compounds"/>
    <property type="evidence" value="ECO:0007669"/>
    <property type="project" value="InterPro"/>
</dbReference>
<feature type="chain" id="PRO_5037391098" evidence="7">
    <location>
        <begin position="19"/>
        <end position="342"/>
    </location>
</feature>
<dbReference type="CDD" id="cd18820">
    <property type="entry name" value="GH43_LbAraf43-like"/>
    <property type="match status" value="1"/>
</dbReference>
<evidence type="ECO:0000256" key="6">
    <source>
        <dbReference type="RuleBase" id="RU361187"/>
    </source>
</evidence>
<dbReference type="Gene3D" id="2.115.10.20">
    <property type="entry name" value="Glycosyl hydrolase domain, family 43"/>
    <property type="match status" value="1"/>
</dbReference>
<dbReference type="EMBL" id="JACVDC010000047">
    <property type="protein sequence ID" value="MBC9797130.1"/>
    <property type="molecule type" value="Genomic_DNA"/>
</dbReference>
<feature type="signal peptide" evidence="7">
    <location>
        <begin position="1"/>
        <end position="18"/>
    </location>
</feature>